<dbReference type="EMBL" id="LT629749">
    <property type="protein sequence ID" value="SDS76200.1"/>
    <property type="molecule type" value="Genomic_DNA"/>
</dbReference>
<dbReference type="AlphaFoldDB" id="A0A1H1UV37"/>
<name>A0A1H1UV37_9ACTN</name>
<dbReference type="Proteomes" id="UP000199092">
    <property type="component" value="Chromosome I"/>
</dbReference>
<sequence length="215" mass="22717">MDEDEAVFLMRVRLPDRPGSLGAVATAMGGVGGDINAVEIVEKGDNGFVVDDFIVDLPPGALPENIITACQALEGVKVEWISRYPEGGGLQSDLEALERMTADPVHAAETLVSLCPVVFRSHWATLLEVDGAGARPVYSTTLAPDLTPAVAATFGPFDSTHRVDLPSGWSPGWGDTTLVVTPLTRDRAIAIGRLGGPAFLESEIARLHHLAALVK</sequence>
<protein>
    <recommendedName>
        <fullName evidence="1">ACT domain-containing protein</fullName>
    </recommendedName>
</protein>
<dbReference type="PROSITE" id="PS51671">
    <property type="entry name" value="ACT"/>
    <property type="match status" value="1"/>
</dbReference>
<dbReference type="SUPFAM" id="SSF55021">
    <property type="entry name" value="ACT-like"/>
    <property type="match status" value="1"/>
</dbReference>
<accession>A0A1H1UV37</accession>
<organism evidence="2 3">
    <name type="scientific">Friedmanniella luteola</name>
    <dbReference type="NCBI Taxonomy" id="546871"/>
    <lineage>
        <taxon>Bacteria</taxon>
        <taxon>Bacillati</taxon>
        <taxon>Actinomycetota</taxon>
        <taxon>Actinomycetes</taxon>
        <taxon>Propionibacteriales</taxon>
        <taxon>Nocardioidaceae</taxon>
        <taxon>Friedmanniella</taxon>
    </lineage>
</organism>
<evidence type="ECO:0000313" key="3">
    <source>
        <dbReference type="Proteomes" id="UP000199092"/>
    </source>
</evidence>
<evidence type="ECO:0000259" key="1">
    <source>
        <dbReference type="PROSITE" id="PS51671"/>
    </source>
</evidence>
<dbReference type="STRING" id="546871.SAMN04488543_2335"/>
<reference evidence="2 3" key="1">
    <citation type="submission" date="2016-10" db="EMBL/GenBank/DDBJ databases">
        <authorList>
            <person name="de Groot N.N."/>
        </authorList>
    </citation>
    <scope>NUCLEOTIDE SEQUENCE [LARGE SCALE GENOMIC DNA]</scope>
    <source>
        <strain evidence="2 3">DSM 21741</strain>
    </source>
</reference>
<feature type="domain" description="ACT" evidence="1">
    <location>
        <begin position="9"/>
        <end position="83"/>
    </location>
</feature>
<dbReference type="InterPro" id="IPR002912">
    <property type="entry name" value="ACT_dom"/>
</dbReference>
<keyword evidence="3" id="KW-1185">Reference proteome</keyword>
<proteinExistence type="predicted"/>
<dbReference type="OrthoDB" id="5243606at2"/>
<evidence type="ECO:0000313" key="2">
    <source>
        <dbReference type="EMBL" id="SDS76200.1"/>
    </source>
</evidence>
<dbReference type="RefSeq" id="WP_091413048.1">
    <property type="nucleotide sequence ID" value="NZ_LT629749.1"/>
</dbReference>
<gene>
    <name evidence="2" type="ORF">SAMN04488543_2335</name>
</gene>
<dbReference type="InterPro" id="IPR045865">
    <property type="entry name" value="ACT-like_dom_sf"/>
</dbReference>